<dbReference type="SMART" id="SM00119">
    <property type="entry name" value="HECTc"/>
    <property type="match status" value="1"/>
</dbReference>
<keyword evidence="4 5" id="KW-0833">Ubl conjugation pathway</keyword>
<proteinExistence type="predicted"/>
<keyword evidence="3" id="KW-0808">Transferase</keyword>
<dbReference type="Gene3D" id="3.30.2160.10">
    <property type="entry name" value="Hect, E3 ligase catalytic domain"/>
    <property type="match status" value="1"/>
</dbReference>
<dbReference type="Pfam" id="PF00632">
    <property type="entry name" value="HECT"/>
    <property type="match status" value="1"/>
</dbReference>
<dbReference type="Gene3D" id="3.30.2410.10">
    <property type="entry name" value="Hect, E3 ligase catalytic domain"/>
    <property type="match status" value="1"/>
</dbReference>
<dbReference type="SUPFAM" id="SSF56204">
    <property type="entry name" value="Hect, E3 ligase catalytic domain"/>
    <property type="match status" value="1"/>
</dbReference>
<dbReference type="PANTHER" id="PTHR45700:SF2">
    <property type="entry name" value="UBIQUITIN-PROTEIN LIGASE E3C"/>
    <property type="match status" value="1"/>
</dbReference>
<accession>A0ABP1DD31</accession>
<dbReference type="Gene3D" id="3.90.1750.10">
    <property type="entry name" value="Hect, E3 ligase catalytic domains"/>
    <property type="match status" value="1"/>
</dbReference>
<evidence type="ECO:0000313" key="8">
    <source>
        <dbReference type="EMBL" id="CAL1705750.1"/>
    </source>
</evidence>
<dbReference type="EC" id="2.3.2.26" evidence="2"/>
<comment type="catalytic activity">
    <reaction evidence="1">
        <text>S-ubiquitinyl-[E2 ubiquitin-conjugating enzyme]-L-cysteine + [acceptor protein]-L-lysine = [E2 ubiquitin-conjugating enzyme]-L-cysteine + N(6)-ubiquitinyl-[acceptor protein]-L-lysine.</text>
        <dbReference type="EC" id="2.3.2.26"/>
    </reaction>
</comment>
<reference evidence="9" key="1">
    <citation type="submission" date="2024-04" db="EMBL/GenBank/DDBJ databases">
        <authorList>
            <person name="Shaw F."/>
            <person name="Minotto A."/>
        </authorList>
    </citation>
    <scope>NUCLEOTIDE SEQUENCE [LARGE SCALE GENOMIC DNA]</scope>
</reference>
<evidence type="ECO:0000256" key="5">
    <source>
        <dbReference type="PROSITE-ProRule" id="PRU00104"/>
    </source>
</evidence>
<feature type="active site" description="Glycyl thioester intermediate" evidence="5">
    <location>
        <position position="982"/>
    </location>
</feature>
<evidence type="ECO:0000256" key="3">
    <source>
        <dbReference type="ARBA" id="ARBA00022679"/>
    </source>
</evidence>
<dbReference type="PROSITE" id="PS50237">
    <property type="entry name" value="HECT"/>
    <property type="match status" value="1"/>
</dbReference>
<dbReference type="CDD" id="cd00078">
    <property type="entry name" value="HECTc"/>
    <property type="match status" value="1"/>
</dbReference>
<dbReference type="InterPro" id="IPR000569">
    <property type="entry name" value="HECT_dom"/>
</dbReference>
<feature type="domain" description="HECT" evidence="7">
    <location>
        <begin position="672"/>
        <end position="1014"/>
    </location>
</feature>
<evidence type="ECO:0000256" key="6">
    <source>
        <dbReference type="SAM" id="MobiDB-lite"/>
    </source>
</evidence>
<evidence type="ECO:0000256" key="4">
    <source>
        <dbReference type="ARBA" id="ARBA00022786"/>
    </source>
</evidence>
<organism evidence="8 9">
    <name type="scientific">Somion occarium</name>
    <dbReference type="NCBI Taxonomy" id="3059160"/>
    <lineage>
        <taxon>Eukaryota</taxon>
        <taxon>Fungi</taxon>
        <taxon>Dikarya</taxon>
        <taxon>Basidiomycota</taxon>
        <taxon>Agaricomycotina</taxon>
        <taxon>Agaricomycetes</taxon>
        <taxon>Polyporales</taxon>
        <taxon>Cerrenaceae</taxon>
        <taxon>Somion</taxon>
    </lineage>
</organism>
<name>A0ABP1DD31_9APHY</name>
<feature type="region of interest" description="Disordered" evidence="6">
    <location>
        <begin position="330"/>
        <end position="352"/>
    </location>
</feature>
<evidence type="ECO:0000259" key="7">
    <source>
        <dbReference type="PROSITE" id="PS50237"/>
    </source>
</evidence>
<feature type="compositionally biased region" description="Acidic residues" evidence="6">
    <location>
        <begin position="341"/>
        <end position="350"/>
    </location>
</feature>
<protein>
    <recommendedName>
        <fullName evidence="2">HECT-type E3 ubiquitin transferase</fullName>
        <ecNumber evidence="2">2.3.2.26</ecNumber>
    </recommendedName>
</protein>
<evidence type="ECO:0000256" key="2">
    <source>
        <dbReference type="ARBA" id="ARBA00012485"/>
    </source>
</evidence>
<gene>
    <name evidence="8" type="ORF">GFSPODELE1_LOCUS5565</name>
</gene>
<dbReference type="Proteomes" id="UP001497453">
    <property type="component" value="Chromosome 3"/>
</dbReference>
<dbReference type="InterPro" id="IPR044611">
    <property type="entry name" value="E3A/B/C-like"/>
</dbReference>
<sequence length="1014" mass="114728">MEIPLFGDHPTKRRREINLGGTNVTRAHASILQDAHARRAQRTEERRRQESAIRIQNWWKANLQLRLVKRQLQAVFEQDVAGITGLRCLVLIGRDEYVLERWSTAMLSGGPDSIFNTMIDPHGATLLRRASFLLLQFVADQPLATSSAAHVAVLEILLCSQLPPQPPILRHTRIQILSYLLTHGYYSLLGRAISSIPLSAKSTSPALPILVTLLTSPFTVFPGASPPYTESLEDVFSFVLTTPLLPNRLPIASLTFLAPRLPLNALYLIKADRVIQNTQNIESRIHLLANLAAFAPPRYSTFSPETMEVYLNLISMILYSLPMHALEPPLQQSSKTQETSTWDDESDSDGEPQVTVVKSFQPKQVLPELDPKTRTRLQTIASPAHINSLLEATQRKSKIRRSLYSWCVALSNIWPERRDKILGAIVVYGGGGLVRELYREYVRPSLLGKDLNHTALMDPSHASSWPPLLFLVELYTQALLTMGDDEFFSKGTTNGAPRNPLTLDELTSFSKQLLNIAFTLYWHHDQASMQGGVSGMPNLKWEGVRDKMTKCLQAIHARDSRKRFTPEGHWLVTSEVDIAPFVEAAVLEERQLAQPLGSRPLSKRQIASMAPRLGVLNNIPFAIPFDVRVTIFRHFIVNDMVVRGYDRYNSRAGTRIVVRRGRIAEDGFDKLQDVDLKAPIQITFIDQFGTEEAGIDGGGVFKEFLTSLCKEVFDTDRGLWLATKQHELYPNPHSYATEAHSLNWYRFIGRILGKALYEGILVDVAFAGFFLAKWLGKQSFLDDLSSLDPELYQGLIFLKHYTGDPEELSLNFTVTEEDICLSVEFGVTKSIPLVPNGEQIPVTRENRLQYIYLVSHYKLNKQIRKQSDAFFDGLSQMIDPKWLRMFNQQELQVLLGGVDSPVDLDDLRKHTNYGGLFEDHEPTIQIFWRVVNSFNQDERRKLLRFATSCSRPPLLGFKELIPNFAIRDAGSDENRLPTASTCVNLLKLPRYKNERTLREKLLQAIYSNAGFDLS</sequence>
<evidence type="ECO:0000313" key="9">
    <source>
        <dbReference type="Proteomes" id="UP001497453"/>
    </source>
</evidence>
<keyword evidence="9" id="KW-1185">Reference proteome</keyword>
<dbReference type="EMBL" id="OZ037946">
    <property type="protein sequence ID" value="CAL1705750.1"/>
    <property type="molecule type" value="Genomic_DNA"/>
</dbReference>
<dbReference type="PANTHER" id="PTHR45700">
    <property type="entry name" value="UBIQUITIN-PROTEIN LIGASE E3C"/>
    <property type="match status" value="1"/>
</dbReference>
<dbReference type="InterPro" id="IPR035983">
    <property type="entry name" value="Hect_E3_ubiquitin_ligase"/>
</dbReference>
<evidence type="ECO:0000256" key="1">
    <source>
        <dbReference type="ARBA" id="ARBA00000885"/>
    </source>
</evidence>